<evidence type="ECO:0000313" key="4">
    <source>
        <dbReference type="Proteomes" id="UP000439022"/>
    </source>
</evidence>
<gene>
    <name evidence="3" type="ORF">GJR96_15790</name>
</gene>
<name>A0A6A8GJ66_9EURY</name>
<dbReference type="Proteomes" id="UP000439022">
    <property type="component" value="Unassembled WGS sequence"/>
</dbReference>
<comment type="caution">
    <text evidence="3">The sequence shown here is derived from an EMBL/GenBank/DDBJ whole genome shotgun (WGS) entry which is preliminary data.</text>
</comment>
<dbReference type="EMBL" id="WKJO01000002">
    <property type="protein sequence ID" value="MRX23414.1"/>
    <property type="molecule type" value="Genomic_DNA"/>
</dbReference>
<dbReference type="InterPro" id="IPR014729">
    <property type="entry name" value="Rossmann-like_a/b/a_fold"/>
</dbReference>
<evidence type="ECO:0000313" key="3">
    <source>
        <dbReference type="EMBL" id="MRX23414.1"/>
    </source>
</evidence>
<evidence type="ECO:0000259" key="2">
    <source>
        <dbReference type="Pfam" id="PF00582"/>
    </source>
</evidence>
<dbReference type="Pfam" id="PF00582">
    <property type="entry name" value="Usp"/>
    <property type="match status" value="1"/>
</dbReference>
<dbReference type="PANTHER" id="PTHR46268:SF6">
    <property type="entry name" value="UNIVERSAL STRESS PROTEIN UP12"/>
    <property type="match status" value="1"/>
</dbReference>
<reference evidence="3 4" key="1">
    <citation type="submission" date="2019-11" db="EMBL/GenBank/DDBJ databases">
        <title>Whole genome sequence of Haloferax sp. MBLA0076.</title>
        <authorList>
            <person name="Seo M.-J."/>
            <person name="Cho E.-S."/>
        </authorList>
    </citation>
    <scope>NUCLEOTIDE SEQUENCE [LARGE SCALE GENOMIC DNA]</scope>
    <source>
        <strain evidence="3 4">MBLA0076</strain>
    </source>
</reference>
<dbReference type="Gene3D" id="3.40.50.620">
    <property type="entry name" value="HUPs"/>
    <property type="match status" value="1"/>
</dbReference>
<protein>
    <submittedName>
        <fullName evidence="3">Universal stress protein</fullName>
    </submittedName>
</protein>
<proteinExistence type="inferred from homology"/>
<dbReference type="CDD" id="cd00293">
    <property type="entry name" value="USP-like"/>
    <property type="match status" value="1"/>
</dbReference>
<dbReference type="InterPro" id="IPR006016">
    <property type="entry name" value="UspA"/>
</dbReference>
<feature type="domain" description="UspA" evidence="2">
    <location>
        <begin position="2"/>
        <end position="144"/>
    </location>
</feature>
<sequence>MTVLAATTGKNIPSEVVRQGYDLASAYGDELVVLHVAPESEFEKHQAELQTIDEFKDYSVIQEEDSIADFAEQVAKESLDEPFDGVSGMGRVGDPADRIIRAADSVDARYVVIGARRRSPTGKAFFGSTTQSVLLNSTRPVVTVLRD</sequence>
<dbReference type="SUPFAM" id="SSF52402">
    <property type="entry name" value="Adenine nucleotide alpha hydrolases-like"/>
    <property type="match status" value="1"/>
</dbReference>
<dbReference type="PANTHER" id="PTHR46268">
    <property type="entry name" value="STRESS RESPONSE PROTEIN NHAX"/>
    <property type="match status" value="1"/>
</dbReference>
<dbReference type="AlphaFoldDB" id="A0A6A8GJ66"/>
<comment type="similarity">
    <text evidence="1">Belongs to the universal stress protein A family.</text>
</comment>
<accession>A0A6A8GJ66</accession>
<organism evidence="3 4">
    <name type="scientific">Haloferax litoreum</name>
    <dbReference type="NCBI Taxonomy" id="2666140"/>
    <lineage>
        <taxon>Archaea</taxon>
        <taxon>Methanobacteriati</taxon>
        <taxon>Methanobacteriota</taxon>
        <taxon>Stenosarchaea group</taxon>
        <taxon>Halobacteria</taxon>
        <taxon>Halobacteriales</taxon>
        <taxon>Haloferacaceae</taxon>
        <taxon>Haloferax</taxon>
    </lineage>
</organism>
<keyword evidence="4" id="KW-1185">Reference proteome</keyword>
<dbReference type="RefSeq" id="WP_151164221.1">
    <property type="nucleotide sequence ID" value="NZ_WKJO01000002.1"/>
</dbReference>
<evidence type="ECO:0000256" key="1">
    <source>
        <dbReference type="ARBA" id="ARBA00008791"/>
    </source>
</evidence>